<dbReference type="RefSeq" id="WP_009560503.1">
    <property type="nucleotide sequence ID" value="NZ_AYZN01000001.1"/>
</dbReference>
<reference evidence="2 3" key="1">
    <citation type="submission" date="2012-06" db="EMBL/GenBank/DDBJ databases">
        <title>Draft Genome Sequence of Lactobacillus pasteurii CRBIP 24.76T.</title>
        <authorList>
            <person name="Cousin S."/>
            <person name="Bouchier C."/>
            <person name="Loux V."/>
            <person name="Ma L."/>
            <person name="Creno S."/>
            <person name="Bizet C."/>
            <person name="Clermont D."/>
        </authorList>
    </citation>
    <scope>NUCLEOTIDE SEQUENCE [LARGE SCALE GENOMIC DNA]</scope>
    <source>
        <strain evidence="3">CRBIP 24.76T</strain>
    </source>
</reference>
<dbReference type="AlphaFoldDB" id="I7KMA9"/>
<evidence type="ECO:0000313" key="3">
    <source>
        <dbReference type="Proteomes" id="UP000009311"/>
    </source>
</evidence>
<name>I7KMA9_9LACO</name>
<evidence type="ECO:0000256" key="1">
    <source>
        <dbReference type="SAM" id="Phobius"/>
    </source>
</evidence>
<dbReference type="EMBL" id="CAKD01000024">
    <property type="protein sequence ID" value="CCI85939.1"/>
    <property type="molecule type" value="Genomic_DNA"/>
</dbReference>
<comment type="caution">
    <text evidence="2">The sequence shown here is derived from an EMBL/GenBank/DDBJ whole genome shotgun (WGS) entry which is preliminary data.</text>
</comment>
<sequence>MENIISTIAYFAMIALGSFQLYRTYKFYKWDKENKQNALAPAVIYYGGYFGLILVALPLIFMTETTNLQLGHSFYWIIGVCIMLVSLFIFKRGRQMSKKLKQGESNLNVVQVYVIASVLFFTGFVNLFK</sequence>
<dbReference type="Proteomes" id="UP000009311">
    <property type="component" value="Unassembled WGS sequence"/>
</dbReference>
<keyword evidence="1" id="KW-0812">Transmembrane</keyword>
<feature type="transmembrane region" description="Helical" evidence="1">
    <location>
        <begin position="6"/>
        <end position="22"/>
    </location>
</feature>
<keyword evidence="3" id="KW-1185">Reference proteome</keyword>
<dbReference type="eggNOG" id="ENOG5030A3Z">
    <property type="taxonomic scope" value="Bacteria"/>
</dbReference>
<evidence type="ECO:0008006" key="4">
    <source>
        <dbReference type="Google" id="ProtNLM"/>
    </source>
</evidence>
<feature type="transmembrane region" description="Helical" evidence="1">
    <location>
        <begin position="73"/>
        <end position="90"/>
    </location>
</feature>
<feature type="transmembrane region" description="Helical" evidence="1">
    <location>
        <begin position="43"/>
        <end position="61"/>
    </location>
</feature>
<accession>I7KMA9</accession>
<feature type="transmembrane region" description="Helical" evidence="1">
    <location>
        <begin position="110"/>
        <end position="128"/>
    </location>
</feature>
<protein>
    <recommendedName>
        <fullName evidence="4">Integral membrane protein</fullName>
    </recommendedName>
</protein>
<keyword evidence="1" id="KW-0472">Membrane</keyword>
<proteinExistence type="predicted"/>
<keyword evidence="1" id="KW-1133">Transmembrane helix</keyword>
<organism evidence="2 3">
    <name type="scientific">Lactobacillus pasteurii DSM 23907 = CRBIP 24.76</name>
    <dbReference type="NCBI Taxonomy" id="1423790"/>
    <lineage>
        <taxon>Bacteria</taxon>
        <taxon>Bacillati</taxon>
        <taxon>Bacillota</taxon>
        <taxon>Bacilli</taxon>
        <taxon>Lactobacillales</taxon>
        <taxon>Lactobacillaceae</taxon>
        <taxon>Lactobacillus</taxon>
    </lineage>
</organism>
<gene>
    <name evidence="2" type="ORF">BN53_07585</name>
</gene>
<evidence type="ECO:0000313" key="2">
    <source>
        <dbReference type="EMBL" id="CCI85939.1"/>
    </source>
</evidence>
<dbReference type="OrthoDB" id="2325796at2"/>